<protein>
    <submittedName>
        <fullName evidence="1">Uncharacterized protein</fullName>
    </submittedName>
</protein>
<proteinExistence type="predicted"/>
<dbReference type="AlphaFoldDB" id="A0AAP5I1Z7"/>
<dbReference type="EMBL" id="JAALHA020000001">
    <property type="protein sequence ID" value="MDR9893230.1"/>
    <property type="molecule type" value="Genomic_DNA"/>
</dbReference>
<evidence type="ECO:0000313" key="2">
    <source>
        <dbReference type="Proteomes" id="UP000667802"/>
    </source>
</evidence>
<dbReference type="Proteomes" id="UP000667802">
    <property type="component" value="Unassembled WGS sequence"/>
</dbReference>
<sequence length="76" mass="8514">MLFGLIACGTLFGAIAYFRHFHKEKMRVQKRYKEIMDGSPASDCELMELIGSGQLSNDQIEEIFKLVSEDVGGLSL</sequence>
<reference evidence="2" key="1">
    <citation type="journal article" date="2021" name="Science">
        <title>Hunting the eagle killer: A cyanobacterial neurotoxin causes vacuolar myelinopathy.</title>
        <authorList>
            <person name="Breinlinger S."/>
            <person name="Phillips T.J."/>
            <person name="Haram B.N."/>
            <person name="Mares J."/>
            <person name="Martinez Yerena J.A."/>
            <person name="Hrouzek P."/>
            <person name="Sobotka R."/>
            <person name="Henderson W.M."/>
            <person name="Schmieder P."/>
            <person name="Williams S.M."/>
            <person name="Lauderdale J.D."/>
            <person name="Wilde H.D."/>
            <person name="Gerrin W."/>
            <person name="Kust A."/>
            <person name="Washington J.W."/>
            <person name="Wagner C."/>
            <person name="Geier B."/>
            <person name="Liebeke M."/>
            <person name="Enke H."/>
            <person name="Niedermeyer T.H.J."/>
            <person name="Wilde S.B."/>
        </authorList>
    </citation>
    <scope>NUCLEOTIDE SEQUENCE [LARGE SCALE GENOMIC DNA]</scope>
    <source>
        <strain evidence="2">Thurmond2011</strain>
    </source>
</reference>
<gene>
    <name evidence="1" type="ORF">G7B40_001345</name>
</gene>
<organism evidence="1 2">
    <name type="scientific">Aetokthonos hydrillicola Thurmond2011</name>
    <dbReference type="NCBI Taxonomy" id="2712845"/>
    <lineage>
        <taxon>Bacteria</taxon>
        <taxon>Bacillati</taxon>
        <taxon>Cyanobacteriota</taxon>
        <taxon>Cyanophyceae</taxon>
        <taxon>Nostocales</taxon>
        <taxon>Hapalosiphonaceae</taxon>
        <taxon>Aetokthonos</taxon>
    </lineage>
</organism>
<name>A0AAP5I1Z7_9CYAN</name>
<accession>A0AAP5I1Z7</accession>
<keyword evidence="2" id="KW-1185">Reference proteome</keyword>
<comment type="caution">
    <text evidence="1">The sequence shown here is derived from an EMBL/GenBank/DDBJ whole genome shotgun (WGS) entry which is preliminary data.</text>
</comment>
<evidence type="ECO:0000313" key="1">
    <source>
        <dbReference type="EMBL" id="MDR9893230.1"/>
    </source>
</evidence>